<protein>
    <submittedName>
        <fullName evidence="2">DUF885 domain-containing protein</fullName>
    </submittedName>
</protein>
<feature type="signal peptide" evidence="1">
    <location>
        <begin position="1"/>
        <end position="31"/>
    </location>
</feature>
<reference evidence="2" key="1">
    <citation type="submission" date="2020-07" db="EMBL/GenBank/DDBJ databases">
        <title>Vallitalea pronyensis genome.</title>
        <authorList>
            <person name="Postec A."/>
        </authorList>
    </citation>
    <scope>NUCLEOTIDE SEQUENCE</scope>
    <source>
        <strain evidence="2">FatNI3</strain>
    </source>
</reference>
<evidence type="ECO:0000313" key="3">
    <source>
        <dbReference type="Proteomes" id="UP000683246"/>
    </source>
</evidence>
<proteinExistence type="predicted"/>
<keyword evidence="3" id="KW-1185">Reference proteome</keyword>
<dbReference type="PANTHER" id="PTHR33361:SF2">
    <property type="entry name" value="DUF885 DOMAIN-CONTAINING PROTEIN"/>
    <property type="match status" value="1"/>
</dbReference>
<feature type="chain" id="PRO_5039588509" evidence="1">
    <location>
        <begin position="32"/>
        <end position="608"/>
    </location>
</feature>
<dbReference type="KEGG" id="vpy:HZI73_01425"/>
<name>A0A8J8MG54_9FIRM</name>
<keyword evidence="1" id="KW-0732">Signal</keyword>
<organism evidence="2 3">
    <name type="scientific">Vallitalea pronyensis</name>
    <dbReference type="NCBI Taxonomy" id="1348613"/>
    <lineage>
        <taxon>Bacteria</taxon>
        <taxon>Bacillati</taxon>
        <taxon>Bacillota</taxon>
        <taxon>Clostridia</taxon>
        <taxon>Lachnospirales</taxon>
        <taxon>Vallitaleaceae</taxon>
        <taxon>Vallitalea</taxon>
    </lineage>
</organism>
<dbReference type="Pfam" id="PF05960">
    <property type="entry name" value="DUF885"/>
    <property type="match status" value="1"/>
</dbReference>
<dbReference type="AlphaFoldDB" id="A0A8J8MG54"/>
<dbReference type="PROSITE" id="PS51257">
    <property type="entry name" value="PROKAR_LIPOPROTEIN"/>
    <property type="match status" value="1"/>
</dbReference>
<dbReference type="Proteomes" id="UP000683246">
    <property type="component" value="Chromosome"/>
</dbReference>
<dbReference type="EMBL" id="CP058649">
    <property type="protein sequence ID" value="QUI21035.1"/>
    <property type="molecule type" value="Genomic_DNA"/>
</dbReference>
<dbReference type="PANTHER" id="PTHR33361">
    <property type="entry name" value="GLR0591 PROTEIN"/>
    <property type="match status" value="1"/>
</dbReference>
<evidence type="ECO:0000256" key="1">
    <source>
        <dbReference type="SAM" id="SignalP"/>
    </source>
</evidence>
<sequence>MGNTRYHKTLIKRVFILCLGLLLLLQGCRHTNDDITYVPDTSSEGNITQNLDLHASANFDAYLNDLFVEYITSSPLEMSLLISSPEQFGLEDTSDLLDDYSDEALDQQYENMRQNLKTLATFNPDSLTKDQQLSYRIIKYYLELSLEGEAYKDYVYNIKHTLGFHIGLPITMAQIPIETKEDAHNFIKRLQKFPTSVKQLMDGEKLKAEKGYIQPEYISDKVIEQCSAFMTAPEDNFLYLAFRDYVDKLSDASDGEKKEIKDLCLKTMEDYVYPSYTRIMEELKAIKSQTMITSGIYTFPKGKDYYAYLIKAHTGTDITPENLFDWANSTFLKTSARMQAIIKQNPDLDLMNIQPPEFKDFNELYAKCKSIAEDQFNPYDIPDIHNRTIPSYLEKDLPSAFYLPVSIDMKKYGNMFLQNALYKKLDTGNFIVVCHEGIPGHHFQFSIAYQQAAIPNIRKALNFSCYTEGWASYVEGLATNAIDYKNPLINELMICNLDASYALLTLVDLYLHYYGAPREEIVNNYYVYFGDQVEAIVDRAIANPGETLHYAYGRYFMNYLRDKTEEALGDQFDIKEFHHQILINGEMPLFLLEEYIDTYIQEKQQNMS</sequence>
<accession>A0A8J8MG54</accession>
<evidence type="ECO:0000313" key="2">
    <source>
        <dbReference type="EMBL" id="QUI21035.1"/>
    </source>
</evidence>
<dbReference type="RefSeq" id="WP_212696494.1">
    <property type="nucleotide sequence ID" value="NZ_CP058649.1"/>
</dbReference>
<gene>
    <name evidence="2" type="ORF">HZI73_01425</name>
</gene>
<dbReference type="InterPro" id="IPR010281">
    <property type="entry name" value="DUF885"/>
</dbReference>